<keyword evidence="4" id="KW-1185">Reference proteome</keyword>
<evidence type="ECO:0000313" key="4">
    <source>
        <dbReference type="Proteomes" id="UP000587586"/>
    </source>
</evidence>
<sequence length="343" mass="36724">MELKARCAVLKAKLAAELSEVPREQERGELLLAGLYEMSRTVLTELGPPLHTTEYAEKQAAVLELVSFIAIPMIRSASRDTRGVAVLTEIAEGCPDPLLKKKLKVYAQQLLAACSRPSERSSFRVGRVAAVGSFLLVALLAGLVIRSGELPNVPERREALAVPRPAALPAPAQAQAPLPPTSTGGAPSITLKLTKPPAEAAPGSLGEHGQVRGDAQFTRVQVINNQILVPVLIRHGAESIRVELVLDTGATRSSIHEGVAGKLKIDLKSARATQAEVADGRLVHAWAAPVDSLSVGPFTMTGPELDVLPYRGSQGLHDGLLGMDFLAKHPYQVDMERELIRWN</sequence>
<evidence type="ECO:0000256" key="1">
    <source>
        <dbReference type="SAM" id="MobiDB-lite"/>
    </source>
</evidence>
<feature type="region of interest" description="Disordered" evidence="1">
    <location>
        <begin position="170"/>
        <end position="210"/>
    </location>
</feature>
<keyword evidence="2" id="KW-1133">Transmembrane helix</keyword>
<proteinExistence type="predicted"/>
<dbReference type="SUPFAM" id="SSF50630">
    <property type="entry name" value="Acid proteases"/>
    <property type="match status" value="1"/>
</dbReference>
<dbReference type="InterPro" id="IPR001969">
    <property type="entry name" value="Aspartic_peptidase_AS"/>
</dbReference>
<reference evidence="4" key="1">
    <citation type="submission" date="2020-06" db="EMBL/GenBank/DDBJ databases">
        <title>Draft genomic sequecing of Geomonas sp. Red745.</title>
        <authorList>
            <person name="Itoh H."/>
            <person name="Xu Z.X."/>
            <person name="Ushijima N."/>
            <person name="Masuda Y."/>
            <person name="Shiratori Y."/>
            <person name="Senoo K."/>
        </authorList>
    </citation>
    <scope>NUCLEOTIDE SEQUENCE [LARGE SCALE GENOMIC DNA]</scope>
    <source>
        <strain evidence="4">Red745</strain>
    </source>
</reference>
<feature type="transmembrane region" description="Helical" evidence="2">
    <location>
        <begin position="125"/>
        <end position="145"/>
    </location>
</feature>
<dbReference type="Gene3D" id="2.40.70.10">
    <property type="entry name" value="Acid Proteases"/>
    <property type="match status" value="1"/>
</dbReference>
<dbReference type="PROSITE" id="PS00141">
    <property type="entry name" value="ASP_PROTEASE"/>
    <property type="match status" value="1"/>
</dbReference>
<evidence type="ECO:0000313" key="3">
    <source>
        <dbReference type="EMBL" id="GFO67429.1"/>
    </source>
</evidence>
<dbReference type="InterPro" id="IPR034122">
    <property type="entry name" value="Retropepsin-like_bacterial"/>
</dbReference>
<keyword evidence="2" id="KW-0472">Membrane</keyword>
<organism evidence="3 4">
    <name type="scientific">Geomonas limicola</name>
    <dbReference type="NCBI Taxonomy" id="2740186"/>
    <lineage>
        <taxon>Bacteria</taxon>
        <taxon>Pseudomonadati</taxon>
        <taxon>Thermodesulfobacteriota</taxon>
        <taxon>Desulfuromonadia</taxon>
        <taxon>Geobacterales</taxon>
        <taxon>Geobacteraceae</taxon>
        <taxon>Geomonas</taxon>
    </lineage>
</organism>
<protein>
    <recommendedName>
        <fullName evidence="5">Peptidase</fullName>
    </recommendedName>
</protein>
<name>A0A6V8N7Z2_9BACT</name>
<dbReference type="Proteomes" id="UP000587586">
    <property type="component" value="Unassembled WGS sequence"/>
</dbReference>
<evidence type="ECO:0000256" key="2">
    <source>
        <dbReference type="SAM" id="Phobius"/>
    </source>
</evidence>
<evidence type="ECO:0008006" key="5">
    <source>
        <dbReference type="Google" id="ProtNLM"/>
    </source>
</evidence>
<dbReference type="GO" id="GO:0004190">
    <property type="term" value="F:aspartic-type endopeptidase activity"/>
    <property type="evidence" value="ECO:0007669"/>
    <property type="project" value="InterPro"/>
</dbReference>
<dbReference type="GO" id="GO:0006508">
    <property type="term" value="P:proteolysis"/>
    <property type="evidence" value="ECO:0007669"/>
    <property type="project" value="InterPro"/>
</dbReference>
<dbReference type="AlphaFoldDB" id="A0A6V8N7Z2"/>
<keyword evidence="2" id="KW-0812">Transmembrane</keyword>
<gene>
    <name evidence="3" type="ORF">GMLC_10080</name>
</gene>
<dbReference type="InterPro" id="IPR021109">
    <property type="entry name" value="Peptidase_aspartic_dom_sf"/>
</dbReference>
<dbReference type="Pfam" id="PF13650">
    <property type="entry name" value="Asp_protease_2"/>
    <property type="match status" value="1"/>
</dbReference>
<dbReference type="RefSeq" id="WP_246329716.1">
    <property type="nucleotide sequence ID" value="NZ_BLXZ01000002.1"/>
</dbReference>
<dbReference type="EMBL" id="BLXZ01000002">
    <property type="protein sequence ID" value="GFO67429.1"/>
    <property type="molecule type" value="Genomic_DNA"/>
</dbReference>
<accession>A0A6V8N7Z2</accession>
<dbReference type="CDD" id="cd05483">
    <property type="entry name" value="retropepsin_like_bacteria"/>
    <property type="match status" value="1"/>
</dbReference>
<comment type="caution">
    <text evidence="3">The sequence shown here is derived from an EMBL/GenBank/DDBJ whole genome shotgun (WGS) entry which is preliminary data.</text>
</comment>